<dbReference type="GO" id="GO:0016020">
    <property type="term" value="C:membrane"/>
    <property type="evidence" value="ECO:0007669"/>
    <property type="project" value="UniProtKB-SubCell"/>
</dbReference>
<keyword evidence="2" id="KW-0812">Transmembrane</keyword>
<evidence type="ECO:0000313" key="7">
    <source>
        <dbReference type="Proteomes" id="UP000288197"/>
    </source>
</evidence>
<dbReference type="Proteomes" id="UP000288197">
    <property type="component" value="Unassembled WGS sequence"/>
</dbReference>
<organism evidence="6 7">
    <name type="scientific">Vagococcus fluvialis</name>
    <dbReference type="NCBI Taxonomy" id="2738"/>
    <lineage>
        <taxon>Bacteria</taxon>
        <taxon>Bacillati</taxon>
        <taxon>Bacillota</taxon>
        <taxon>Bacilli</taxon>
        <taxon>Lactobacillales</taxon>
        <taxon>Enterococcaceae</taxon>
        <taxon>Vagococcus</taxon>
    </lineage>
</organism>
<comment type="caution">
    <text evidence="6">The sequence shown here is derived from an EMBL/GenBank/DDBJ whole genome shotgun (WGS) entry which is preliminary data.</text>
</comment>
<evidence type="ECO:0000313" key="6">
    <source>
        <dbReference type="EMBL" id="RSU02635.1"/>
    </source>
</evidence>
<sequence>MKKLLKNEMILYLIFGVLTTIVYFVSRFLVVGLTGNSLIAVIVAQISAIVFAFFTNKYFVFLDKESNPLVVLKQFFVFLSGRLFVFFLDISITFLAVQRYSDTLIRFFNLEKLPYDHFLFSNTLTRNFIGTPKLLNEFFWALVVQVLAIVINYVISKRKVFKKKD</sequence>
<keyword evidence="4" id="KW-0472">Membrane</keyword>
<reference evidence="6 7" key="1">
    <citation type="submission" date="2017-05" db="EMBL/GenBank/DDBJ databases">
        <title>Vagococcus spp. assemblies.</title>
        <authorList>
            <person name="Gulvik C.A."/>
        </authorList>
    </citation>
    <scope>NUCLEOTIDE SEQUENCE [LARGE SCALE GENOMIC DNA]</scope>
    <source>
        <strain evidence="6 7">NCFB 2497</strain>
    </source>
</reference>
<dbReference type="GeneID" id="63146008"/>
<evidence type="ECO:0000259" key="5">
    <source>
        <dbReference type="Pfam" id="PF04138"/>
    </source>
</evidence>
<keyword evidence="3" id="KW-1133">Transmembrane helix</keyword>
<dbReference type="EMBL" id="NGJX01000004">
    <property type="protein sequence ID" value="RSU02635.1"/>
    <property type="molecule type" value="Genomic_DNA"/>
</dbReference>
<dbReference type="RefSeq" id="WP_114289195.1">
    <property type="nucleotide sequence ID" value="NZ_CP122523.1"/>
</dbReference>
<proteinExistence type="predicted"/>
<evidence type="ECO:0000256" key="1">
    <source>
        <dbReference type="ARBA" id="ARBA00004141"/>
    </source>
</evidence>
<evidence type="ECO:0000256" key="4">
    <source>
        <dbReference type="ARBA" id="ARBA00023136"/>
    </source>
</evidence>
<dbReference type="Pfam" id="PF04138">
    <property type="entry name" value="GtrA_DPMS_TM"/>
    <property type="match status" value="1"/>
</dbReference>
<comment type="subcellular location">
    <subcellularLocation>
        <location evidence="1">Membrane</location>
        <topology evidence="1">Multi-pass membrane protein</topology>
    </subcellularLocation>
</comment>
<evidence type="ECO:0000256" key="3">
    <source>
        <dbReference type="ARBA" id="ARBA00022989"/>
    </source>
</evidence>
<dbReference type="GO" id="GO:0000271">
    <property type="term" value="P:polysaccharide biosynthetic process"/>
    <property type="evidence" value="ECO:0007669"/>
    <property type="project" value="InterPro"/>
</dbReference>
<evidence type="ECO:0000256" key="2">
    <source>
        <dbReference type="ARBA" id="ARBA00022692"/>
    </source>
</evidence>
<name>A0A369AXM7_9ENTE</name>
<keyword evidence="7" id="KW-1185">Reference proteome</keyword>
<dbReference type="AlphaFoldDB" id="A0A369AXM7"/>
<dbReference type="OrthoDB" id="361483at2"/>
<dbReference type="InterPro" id="IPR007267">
    <property type="entry name" value="GtrA_DPMS_TM"/>
</dbReference>
<protein>
    <recommendedName>
        <fullName evidence="5">GtrA/DPMS transmembrane domain-containing protein</fullName>
    </recommendedName>
</protein>
<feature type="domain" description="GtrA/DPMS transmembrane" evidence="5">
    <location>
        <begin position="12"/>
        <end position="161"/>
    </location>
</feature>
<accession>A0A369AXM7</accession>
<gene>
    <name evidence="6" type="ORF">CBF32_05040</name>
</gene>